<dbReference type="Pfam" id="PF01170">
    <property type="entry name" value="UPF0020"/>
    <property type="match status" value="1"/>
</dbReference>
<keyword evidence="2" id="KW-0489">Methyltransferase</keyword>
<evidence type="ECO:0000259" key="1">
    <source>
        <dbReference type="Pfam" id="PF01170"/>
    </source>
</evidence>
<feature type="domain" description="Ribosomal RNA large subunit methyltransferase K/L-like methyltransferase" evidence="1">
    <location>
        <begin position="165"/>
        <end position="326"/>
    </location>
</feature>
<dbReference type="SUPFAM" id="SSF53335">
    <property type="entry name" value="S-adenosyl-L-methionine-dependent methyltransferases"/>
    <property type="match status" value="1"/>
</dbReference>
<proteinExistence type="predicted"/>
<dbReference type="OrthoDB" id="9791556at2"/>
<dbReference type="PANTHER" id="PTHR14911:SF13">
    <property type="entry name" value="TRNA (GUANINE(6)-N2)-METHYLTRANSFERASE THUMP3"/>
    <property type="match status" value="1"/>
</dbReference>
<gene>
    <name evidence="2" type="ORF">SAMN05518683_1344</name>
</gene>
<dbReference type="RefSeq" id="WP_093339536.1">
    <property type="nucleotide sequence ID" value="NZ_FOXD01000034.1"/>
</dbReference>
<dbReference type="Proteomes" id="UP000198892">
    <property type="component" value="Unassembled WGS sequence"/>
</dbReference>
<dbReference type="GO" id="GO:0016423">
    <property type="term" value="F:tRNA (guanine) methyltransferase activity"/>
    <property type="evidence" value="ECO:0007669"/>
    <property type="project" value="TreeGrafter"/>
</dbReference>
<dbReference type="AlphaFoldDB" id="A0A1I5Y0Z2"/>
<name>A0A1I5Y0Z2_9BACI</name>
<dbReference type="STRING" id="1884432.SAMN05518683_1344"/>
<dbReference type="CDD" id="cd02440">
    <property type="entry name" value="AdoMet_MTases"/>
    <property type="match status" value="1"/>
</dbReference>
<keyword evidence="3" id="KW-1185">Reference proteome</keyword>
<keyword evidence="2" id="KW-0808">Transferase</keyword>
<dbReference type="GO" id="GO:0030488">
    <property type="term" value="P:tRNA methylation"/>
    <property type="evidence" value="ECO:0007669"/>
    <property type="project" value="TreeGrafter"/>
</dbReference>
<evidence type="ECO:0000313" key="3">
    <source>
        <dbReference type="Proteomes" id="UP000198892"/>
    </source>
</evidence>
<dbReference type="InterPro" id="IPR029063">
    <property type="entry name" value="SAM-dependent_MTases_sf"/>
</dbReference>
<dbReference type="PANTHER" id="PTHR14911">
    <property type="entry name" value="THUMP DOMAIN-CONTAINING"/>
    <property type="match status" value="1"/>
</dbReference>
<dbReference type="InterPro" id="IPR000241">
    <property type="entry name" value="RlmKL-like_Mtase"/>
</dbReference>
<reference evidence="3" key="1">
    <citation type="submission" date="2016-10" db="EMBL/GenBank/DDBJ databases">
        <authorList>
            <person name="Varghese N."/>
            <person name="Submissions S."/>
        </authorList>
    </citation>
    <scope>NUCLEOTIDE SEQUENCE [LARGE SCALE GENOMIC DNA]</scope>
    <source>
        <strain evidence="3">S7</strain>
    </source>
</reference>
<evidence type="ECO:0000313" key="2">
    <source>
        <dbReference type="EMBL" id="SFQ37868.1"/>
    </source>
</evidence>
<dbReference type="CDD" id="cd11715">
    <property type="entry name" value="THUMP_AdoMetMT"/>
    <property type="match status" value="1"/>
</dbReference>
<dbReference type="EMBL" id="FOXD01000034">
    <property type="protein sequence ID" value="SFQ37868.1"/>
    <property type="molecule type" value="Genomic_DNA"/>
</dbReference>
<dbReference type="Gene3D" id="3.30.2130.30">
    <property type="match status" value="1"/>
</dbReference>
<protein>
    <submittedName>
        <fullName evidence="2">23S rRNA G2445 N2-methylase RlmL</fullName>
    </submittedName>
</protein>
<dbReference type="Gene3D" id="3.40.50.150">
    <property type="entry name" value="Vaccinia Virus protein VP39"/>
    <property type="match status" value="1"/>
</dbReference>
<sequence length="334" mass="38138">MRNYFATVLTGLEQLLVEEINDKLIETQVIGTTRGKVFIRTNLNLDQLKTLKLADNLYQVITRFNVGIHRPDLQQLYDQIYQLNLKTFRGKGSFYVNASRKGQHTYSRFEAAQKAMEGIKRRYPHRKIGTANRHDVEFRLDIEDHQALFSLRLTDATYRFRQNQRSFTAASLLPTVAHAMVWLSKPKETDVFIDPCCGSGTILSERLSYPFTYVGGGDIDNKALAAAQKNLKNSFAEVTQWDARELKFADTSISKIVTNLPFGRQISFESETKEVNQAILTEIYRVLTHQGTAVILSEGWSKILQVAETLGFSLIENYNLSLKGLHPTIYVFKK</sequence>
<dbReference type="SUPFAM" id="SSF143437">
    <property type="entry name" value="THUMP domain-like"/>
    <property type="match status" value="1"/>
</dbReference>
<accession>A0A1I5Y0Z2</accession>
<organism evidence="2 3">
    <name type="scientific">Salibacterium halotolerans</name>
    <dbReference type="NCBI Taxonomy" id="1884432"/>
    <lineage>
        <taxon>Bacteria</taxon>
        <taxon>Bacillati</taxon>
        <taxon>Bacillota</taxon>
        <taxon>Bacilli</taxon>
        <taxon>Bacillales</taxon>
        <taxon>Bacillaceae</taxon>
    </lineage>
</organism>